<feature type="signal peptide" evidence="4">
    <location>
        <begin position="1"/>
        <end position="19"/>
    </location>
</feature>
<evidence type="ECO:0000256" key="3">
    <source>
        <dbReference type="RuleBase" id="RU000354"/>
    </source>
</evidence>
<proteinExistence type="evidence at transcript level"/>
<evidence type="ECO:0000313" key="6">
    <source>
        <dbReference type="EMBL" id="QIS93397.1"/>
    </source>
</evidence>
<name>A0A6H0DX62_9SALA</name>
<dbReference type="GO" id="GO:0008083">
    <property type="term" value="F:growth factor activity"/>
    <property type="evidence" value="ECO:0007669"/>
    <property type="project" value="UniProtKB-KW"/>
</dbReference>
<dbReference type="InterPro" id="IPR001839">
    <property type="entry name" value="TGF-b_C"/>
</dbReference>
<accession>A0A6H0DX62</accession>
<keyword evidence="4" id="KW-0732">Signal</keyword>
<comment type="subcellular location">
    <subcellularLocation>
        <location evidence="1">Secreted</location>
    </subcellularLocation>
</comment>
<sequence>MKSLILTGLLAWLVLQALGAPAPTTPPPAEAGATVGSEISILYLNSSCRARLLLDIRRKMLQAMGLEVEPHIPAGRAAAVRHLWSHHLMLLAGKQSSQHPNISSHEAFLTSKLNCTEVTYRVTINDLGWDSWVIHPKLFFYTDCMGCPCVEGVGITSTTEPEICRVDILTFQHEEQQVNCCKVTTSLTPFAYLDPGRGLMLRSVEMNQECRCGP</sequence>
<dbReference type="AlphaFoldDB" id="A0A6H0DX62"/>
<evidence type="ECO:0000256" key="1">
    <source>
        <dbReference type="ARBA" id="ARBA00004613"/>
    </source>
</evidence>
<keyword evidence="2" id="KW-0964">Secreted</keyword>
<evidence type="ECO:0000259" key="5">
    <source>
        <dbReference type="Pfam" id="PF00019"/>
    </source>
</evidence>
<dbReference type="Gene3D" id="2.10.90.10">
    <property type="entry name" value="Cystine-knot cytokines"/>
    <property type="match status" value="1"/>
</dbReference>
<keyword evidence="3" id="KW-0339">Growth factor</keyword>
<dbReference type="Pfam" id="PF00019">
    <property type="entry name" value="TGF_beta"/>
    <property type="match status" value="1"/>
</dbReference>
<protein>
    <submittedName>
        <fullName evidence="6">Gonadal-soma derived factor GSDF</fullName>
    </submittedName>
</protein>
<evidence type="ECO:0000256" key="2">
    <source>
        <dbReference type="ARBA" id="ARBA00022525"/>
    </source>
</evidence>
<evidence type="ECO:0000256" key="4">
    <source>
        <dbReference type="SAM" id="SignalP"/>
    </source>
</evidence>
<reference evidence="6" key="1">
    <citation type="journal article" date="2020" name="Sci. Rep.">
        <title>The transcriptome of the newt Cynops orientalis provides new insights into evolution and function of sexual gene networks in sarcopterygians.</title>
        <authorList>
            <person name="Biscotti M.A."/>
            <person name="Carducci F."/>
            <person name="Barucca M."/>
            <person name="Gerdol M."/>
            <person name="Pallavicini A."/>
            <person name="Schartl M."/>
            <person name="Canapa A."/>
            <person name="Adolfi M.C."/>
        </authorList>
    </citation>
    <scope>NUCLEOTIDE SEQUENCE</scope>
</reference>
<comment type="similarity">
    <text evidence="3">Belongs to the TGF-beta family.</text>
</comment>
<feature type="chain" id="PRO_5026253324" evidence="4">
    <location>
        <begin position="20"/>
        <end position="214"/>
    </location>
</feature>
<organism evidence="6">
    <name type="scientific">Hypselotriton orientalis</name>
    <name type="common">oriental fire-bellied newt</name>
    <dbReference type="NCBI Taxonomy" id="3399148"/>
    <lineage>
        <taxon>Eukaryota</taxon>
        <taxon>Metazoa</taxon>
        <taxon>Chordata</taxon>
        <taxon>Craniata</taxon>
        <taxon>Vertebrata</taxon>
        <taxon>Euteleostomi</taxon>
        <taxon>Amphibia</taxon>
        <taxon>Batrachia</taxon>
        <taxon>Caudata</taxon>
        <taxon>Salamandroidea</taxon>
        <taxon>Salamandridae</taxon>
        <taxon>Pleurodelinae</taxon>
        <taxon>Hypselotriton</taxon>
    </lineage>
</organism>
<dbReference type="SUPFAM" id="SSF57501">
    <property type="entry name" value="Cystine-knot cytokines"/>
    <property type="match status" value="1"/>
</dbReference>
<dbReference type="GO" id="GO:0005576">
    <property type="term" value="C:extracellular region"/>
    <property type="evidence" value="ECO:0007669"/>
    <property type="project" value="UniProtKB-SubCell"/>
</dbReference>
<feature type="domain" description="TGF-beta family profile" evidence="5">
    <location>
        <begin position="114"/>
        <end position="212"/>
    </location>
</feature>
<dbReference type="EMBL" id="MN923222">
    <property type="protein sequence ID" value="QIS93397.1"/>
    <property type="molecule type" value="mRNA"/>
</dbReference>
<dbReference type="InterPro" id="IPR029034">
    <property type="entry name" value="Cystine-knot_cytokine"/>
</dbReference>